<evidence type="ECO:0000259" key="1">
    <source>
        <dbReference type="Pfam" id="PF01738"/>
    </source>
</evidence>
<dbReference type="InterPro" id="IPR051049">
    <property type="entry name" value="Dienelactone_hydrolase-like"/>
</dbReference>
<reference evidence="3" key="1">
    <citation type="journal article" date="2019" name="Int. J. Syst. Evol. Microbiol.">
        <title>The Global Catalogue of Microorganisms (GCM) 10K type strain sequencing project: providing services to taxonomists for standard genome sequencing and annotation.</title>
        <authorList>
            <consortium name="The Broad Institute Genomics Platform"/>
            <consortium name="The Broad Institute Genome Sequencing Center for Infectious Disease"/>
            <person name="Wu L."/>
            <person name="Ma J."/>
        </authorList>
    </citation>
    <scope>NUCLEOTIDE SEQUENCE [LARGE SCALE GENOMIC DNA]</scope>
    <source>
        <strain evidence="3">JCM 17688</strain>
    </source>
</reference>
<evidence type="ECO:0000313" key="2">
    <source>
        <dbReference type="EMBL" id="GAA4407120.1"/>
    </source>
</evidence>
<dbReference type="PANTHER" id="PTHR46623">
    <property type="entry name" value="CARBOXYMETHYLENEBUTENOLIDASE-RELATED"/>
    <property type="match status" value="1"/>
</dbReference>
<dbReference type="Pfam" id="PF01738">
    <property type="entry name" value="DLH"/>
    <property type="match status" value="1"/>
</dbReference>
<dbReference type="EMBL" id="BAABFR010000171">
    <property type="protein sequence ID" value="GAA4407120.1"/>
    <property type="molecule type" value="Genomic_DNA"/>
</dbReference>
<evidence type="ECO:0000313" key="3">
    <source>
        <dbReference type="Proteomes" id="UP001500635"/>
    </source>
</evidence>
<dbReference type="PANTHER" id="PTHR46623:SF6">
    <property type="entry name" value="ALPHA_BETA-HYDROLASES SUPERFAMILY PROTEIN"/>
    <property type="match status" value="1"/>
</dbReference>
<proteinExistence type="predicted"/>
<dbReference type="Gene3D" id="3.40.50.1820">
    <property type="entry name" value="alpha/beta hydrolase"/>
    <property type="match status" value="1"/>
</dbReference>
<dbReference type="SUPFAM" id="SSF53474">
    <property type="entry name" value="alpha/beta-Hydrolases"/>
    <property type="match status" value="1"/>
</dbReference>
<protein>
    <submittedName>
        <fullName evidence="2">Dienelactone hydrolase family protein</fullName>
    </submittedName>
</protein>
<dbReference type="Proteomes" id="UP001500635">
    <property type="component" value="Unassembled WGS sequence"/>
</dbReference>
<dbReference type="GO" id="GO:0016787">
    <property type="term" value="F:hydrolase activity"/>
    <property type="evidence" value="ECO:0007669"/>
    <property type="project" value="UniProtKB-KW"/>
</dbReference>
<organism evidence="2 3">
    <name type="scientific">Tsukamurella soli</name>
    <dbReference type="NCBI Taxonomy" id="644556"/>
    <lineage>
        <taxon>Bacteria</taxon>
        <taxon>Bacillati</taxon>
        <taxon>Actinomycetota</taxon>
        <taxon>Actinomycetes</taxon>
        <taxon>Mycobacteriales</taxon>
        <taxon>Tsukamurellaceae</taxon>
        <taxon>Tsukamurella</taxon>
    </lineage>
</organism>
<keyword evidence="2" id="KW-0378">Hydrolase</keyword>
<name>A0ABP8KJ00_9ACTN</name>
<dbReference type="InterPro" id="IPR029058">
    <property type="entry name" value="AB_hydrolase_fold"/>
</dbReference>
<accession>A0ABP8KJ00</accession>
<comment type="caution">
    <text evidence="2">The sequence shown here is derived from an EMBL/GenBank/DDBJ whole genome shotgun (WGS) entry which is preliminary data.</text>
</comment>
<feature type="domain" description="Dienelactone hydrolase" evidence="1">
    <location>
        <begin position="3"/>
        <end position="189"/>
    </location>
</feature>
<sequence>MAIVILFHSVLGLRPAVRATADVFRRAGHQVYVPDLYRGEVFDDMDAAVRFFTELGIPEMITRTDAAVAGLPTDVVYAGFSNGGVSAEYLAATRPGARGVLLMHAALPIAELGGTWPRAAPAQVHYARDDPWRTPDGVDRLRAEVEAAGGVFTLFEYPVSGHLFTDAGLPEFDAASSDLAHSRMLEFLRDR</sequence>
<gene>
    <name evidence="2" type="ORF">GCM10023147_51050</name>
</gene>
<dbReference type="RefSeq" id="WP_345001668.1">
    <property type="nucleotide sequence ID" value="NZ_BAABFR010000171.1"/>
</dbReference>
<keyword evidence="3" id="KW-1185">Reference proteome</keyword>
<dbReference type="InterPro" id="IPR002925">
    <property type="entry name" value="Dienelactn_hydro"/>
</dbReference>